<dbReference type="GeneID" id="27327775"/>
<dbReference type="CDD" id="cd04401">
    <property type="entry name" value="RhoGAP_fMSB1"/>
    <property type="match status" value="1"/>
</dbReference>
<evidence type="ECO:0000259" key="2">
    <source>
        <dbReference type="Pfam" id="PF08101"/>
    </source>
</evidence>
<gene>
    <name evidence="3" type="ORF">PV08_00692</name>
</gene>
<feature type="compositionally biased region" description="Basic and acidic residues" evidence="1">
    <location>
        <begin position="783"/>
        <end position="796"/>
    </location>
</feature>
<dbReference type="OrthoDB" id="3362494at2759"/>
<feature type="region of interest" description="Disordered" evidence="1">
    <location>
        <begin position="545"/>
        <end position="610"/>
    </location>
</feature>
<name>A0A0D2A5S1_9EURO</name>
<dbReference type="AlphaFoldDB" id="A0A0D2A5S1"/>
<dbReference type="VEuPathDB" id="FungiDB:PV08_00692"/>
<feature type="compositionally biased region" description="Basic residues" evidence="1">
    <location>
        <begin position="545"/>
        <end position="556"/>
    </location>
</feature>
<feature type="compositionally biased region" description="Basic and acidic residues" evidence="1">
    <location>
        <begin position="1029"/>
        <end position="1053"/>
    </location>
</feature>
<dbReference type="Proteomes" id="UP000053328">
    <property type="component" value="Unassembled WGS sequence"/>
</dbReference>
<dbReference type="EMBL" id="KN847492">
    <property type="protein sequence ID" value="KIW20117.1"/>
    <property type="molecule type" value="Genomic_DNA"/>
</dbReference>
<evidence type="ECO:0000313" key="3">
    <source>
        <dbReference type="EMBL" id="KIW20117.1"/>
    </source>
</evidence>
<dbReference type="STRING" id="91928.A0A0D2A5S1"/>
<accession>A0A0D2A5S1</accession>
<feature type="compositionally biased region" description="Low complexity" evidence="1">
    <location>
        <begin position="912"/>
        <end position="927"/>
    </location>
</feature>
<dbReference type="InterPro" id="IPR037508">
    <property type="entry name" value="Msb1/Mug8"/>
</dbReference>
<feature type="domain" description="Meiotically up-regulated protein Msb1/Mug8" evidence="2">
    <location>
        <begin position="42"/>
        <end position="518"/>
    </location>
</feature>
<feature type="compositionally biased region" description="Basic and acidic residues" evidence="1">
    <location>
        <begin position="929"/>
        <end position="954"/>
    </location>
</feature>
<evidence type="ECO:0000256" key="1">
    <source>
        <dbReference type="SAM" id="MobiDB-lite"/>
    </source>
</evidence>
<feature type="compositionally biased region" description="Basic and acidic residues" evidence="1">
    <location>
        <begin position="825"/>
        <end position="840"/>
    </location>
</feature>
<dbReference type="PANTHER" id="PTHR28093">
    <property type="entry name" value="MORPHOGENESIS-RELATED PROTEIN MSB1"/>
    <property type="match status" value="1"/>
</dbReference>
<feature type="compositionally biased region" description="Basic and acidic residues" evidence="1">
    <location>
        <begin position="705"/>
        <end position="715"/>
    </location>
</feature>
<feature type="compositionally biased region" description="Basic residues" evidence="1">
    <location>
        <begin position="812"/>
        <end position="824"/>
    </location>
</feature>
<dbReference type="Pfam" id="PF08101">
    <property type="entry name" value="Msb1-Mug8_dom"/>
    <property type="match status" value="1"/>
</dbReference>
<keyword evidence="4" id="KW-1185">Reference proteome</keyword>
<feature type="region of interest" description="Disordered" evidence="1">
    <location>
        <begin position="660"/>
        <end position="722"/>
    </location>
</feature>
<feature type="region of interest" description="Disordered" evidence="1">
    <location>
        <begin position="756"/>
        <end position="1085"/>
    </location>
</feature>
<feature type="compositionally biased region" description="Low complexity" evidence="1">
    <location>
        <begin position="670"/>
        <end position="684"/>
    </location>
</feature>
<organism evidence="3 4">
    <name type="scientific">Exophiala spinifera</name>
    <dbReference type="NCBI Taxonomy" id="91928"/>
    <lineage>
        <taxon>Eukaryota</taxon>
        <taxon>Fungi</taxon>
        <taxon>Dikarya</taxon>
        <taxon>Ascomycota</taxon>
        <taxon>Pezizomycotina</taxon>
        <taxon>Eurotiomycetes</taxon>
        <taxon>Chaetothyriomycetidae</taxon>
        <taxon>Chaetothyriales</taxon>
        <taxon>Herpotrichiellaceae</taxon>
        <taxon>Exophiala</taxon>
    </lineage>
</organism>
<dbReference type="HOGENOM" id="CLU_006014_0_0_1"/>
<feature type="region of interest" description="Disordered" evidence="1">
    <location>
        <begin position="362"/>
        <end position="397"/>
    </location>
</feature>
<evidence type="ECO:0000313" key="4">
    <source>
        <dbReference type="Proteomes" id="UP000053328"/>
    </source>
</evidence>
<dbReference type="RefSeq" id="XP_016240333.1">
    <property type="nucleotide sequence ID" value="XM_016375057.1"/>
</dbReference>
<protein>
    <recommendedName>
        <fullName evidence="2">Meiotically up-regulated protein Msb1/Mug8 domain-containing protein</fullName>
    </recommendedName>
</protein>
<dbReference type="PANTHER" id="PTHR28093:SF1">
    <property type="entry name" value="MORPHOGENESIS-RELATED PROTEIN MSB1"/>
    <property type="match status" value="1"/>
</dbReference>
<sequence>MPFFSKVFKGKDGTVKKSTAPVANGHTDKKPQWSDAWIRTRVDPEEVSELLHLCTAELKSRALDVPFLLLPFRPSSDPSAARTFVRNFFLPPQDREPLRGSILENELRMTEPQVLISVMKWCWARLPGGVVTWEVYEGFRVGEKDSGYARDAFSTFIPLGADSSARGQIIQDFFDLLAATAAHGKANGLGGHKLSRYAGWWAFEHYDSGKGFETGYKSWASAADATAHLFFAYLRSLSPGGGKSSGILTLPRSLQQLLDSTSYPPKSALLSNSTTKVVMIVDVVSPTPYALLRRAKNFEYRDDDRELQQFASYDDPVEALTDECRRVLKAISSANQSSVSNAKTSTSLVHPSWSRFEDIGFGSSLDEEEDDDGGLLGPRPANPRPLRTAPRAGGYQDLARPTTPSWADFLSSGFANENGDTAHAPILLPPDKILPPINSTMARGQSSQSHRRHLDLQPNLEPGELASITRMAVDDSFWWVWISSLAPEELTSRKAVFGRCALIETVLSDGHWMVMEEQVKGAAPEPAVGAYIAETKKSFLGFTTKRGRLTRRRSQTKKSPLTPGPHLEGGNRATLAPDQQAKIQQAAAELSKKKEAEEREKAASARRGRAPDMVIPSKTNSIFTIGPLIKDEASPALQWASQYDKKAIRAKYLGDSMAGKGSREMLTLPSGGLSRSTSTLSVVSKNKDLPAPPGNESRPALSARSHSEEPLERAKPKSAYPASDAAPIVVEPTPIPVVAQIPVEINPALEAAEIPLPPATPEISQEAAAKTAQPPKQHAKLRKSIDQHGKPPEERKSRGKTPTGPPPVQHKSGIRRLFGTKRSKSKDSRGREPMQSEERPASPVDEDPAVAAARRALEGQPAEPGDGPTSPPLSPGHFMGLATAKPPKAVQNEAPPTVSMSAPVEMGSTPHLPSQAEPPAEALAAPPRTRRDEEYDQLSRVDTNEREHADKEFSTFDQGPLLDQPAFVPADTPTRSEFATPAEEMPAPTMNIYSAVTAGQEESSVDEEEPSVSVEQVNPSDRWAQIRKNAAERAARQSEEQTTRSRTETRTDDGDTSGEETIESRVARIKARVAELTGNMDNTRR</sequence>
<proteinExistence type="predicted"/>
<reference evidence="3 4" key="1">
    <citation type="submission" date="2015-01" db="EMBL/GenBank/DDBJ databases">
        <title>The Genome Sequence of Exophiala spinifera CBS89968.</title>
        <authorList>
            <consortium name="The Broad Institute Genomics Platform"/>
            <person name="Cuomo C."/>
            <person name="de Hoog S."/>
            <person name="Gorbushina A."/>
            <person name="Stielow B."/>
            <person name="Teixiera M."/>
            <person name="Abouelleil A."/>
            <person name="Chapman S.B."/>
            <person name="Priest M."/>
            <person name="Young S.K."/>
            <person name="Wortman J."/>
            <person name="Nusbaum C."/>
            <person name="Birren B."/>
        </authorList>
    </citation>
    <scope>NUCLEOTIDE SEQUENCE [LARGE SCALE GENOMIC DNA]</scope>
    <source>
        <strain evidence="3 4">CBS 89968</strain>
    </source>
</reference>
<dbReference type="InterPro" id="IPR012965">
    <property type="entry name" value="Msb1/Mug8_dom"/>
</dbReference>
<feature type="compositionally biased region" description="Basic and acidic residues" evidence="1">
    <location>
        <begin position="590"/>
        <end position="603"/>
    </location>
</feature>